<keyword evidence="8" id="KW-1015">Disulfide bond</keyword>
<dbReference type="Proteomes" id="UP001169242">
    <property type="component" value="Unassembled WGS sequence"/>
</dbReference>
<comment type="caution">
    <text evidence="11">The sequence shown here is derived from an EMBL/GenBank/DDBJ whole genome shotgun (WGS) entry which is preliminary data.</text>
</comment>
<dbReference type="RefSeq" id="WP_242847628.1">
    <property type="nucleotide sequence ID" value="NZ_JAQIFT010000014.1"/>
</dbReference>
<sequence>MAEIMGNLPLIGDKFPDMTVQTTYGVKKLPDDYKGKWLILFSHPGDFTPVCTTEFVSFAQNYDTFQGLNTDLLGLSVDQVQPHMKWVQWIEENLGQNIPFPIIADPLGTTATKLGMIQPTRKTSTVRAVFFIDPTSTIRLILYYPLEIGRNISEIIRALVALQVGDANKVALPANWPNNELIGNKGIIPPPTDIPTAEKREGEYTCFDWWFCYKEIDFKLPPQPK</sequence>
<dbReference type="InterPro" id="IPR050217">
    <property type="entry name" value="Peroxiredoxin"/>
</dbReference>
<gene>
    <name evidence="11" type="ORF">PBV87_03515</name>
</gene>
<keyword evidence="4 8" id="KW-0049">Antioxidant</keyword>
<evidence type="ECO:0000256" key="7">
    <source>
        <dbReference type="ARBA" id="ARBA00025719"/>
    </source>
</evidence>
<comment type="similarity">
    <text evidence="1">Belongs to the peroxiredoxin family. AhpC/Prx1 subfamily.</text>
</comment>
<feature type="disulfide bond" description="Alternate" evidence="8">
    <location>
        <begin position="206"/>
        <end position="212"/>
    </location>
</feature>
<evidence type="ECO:0000256" key="3">
    <source>
        <dbReference type="ARBA" id="ARBA00022559"/>
    </source>
</evidence>
<feature type="disulfide bond" description="Interchain (with Cys-51); in linked form" evidence="8">
    <location>
        <position position="212"/>
    </location>
</feature>
<dbReference type="PROSITE" id="PS51352">
    <property type="entry name" value="THIOREDOXIN_2"/>
    <property type="match status" value="1"/>
</dbReference>
<dbReference type="InterPro" id="IPR036249">
    <property type="entry name" value="Thioredoxin-like_sf"/>
</dbReference>
<dbReference type="InterPro" id="IPR019479">
    <property type="entry name" value="Peroxiredoxin_C"/>
</dbReference>
<evidence type="ECO:0000313" key="12">
    <source>
        <dbReference type="Proteomes" id="UP001169242"/>
    </source>
</evidence>
<feature type="binding site" evidence="8">
    <location>
        <position position="127"/>
    </location>
    <ligand>
        <name>substrate</name>
    </ligand>
</feature>
<dbReference type="GO" id="GO:0008379">
    <property type="term" value="F:thioredoxin peroxidase activity"/>
    <property type="evidence" value="ECO:0007669"/>
    <property type="project" value="TreeGrafter"/>
</dbReference>
<keyword evidence="6 8" id="KW-0676">Redox-active center</keyword>
<protein>
    <recommendedName>
        <fullName evidence="8">Peroxiredoxin</fullName>
        <ecNumber evidence="8">1.11.1.24</ecNumber>
    </recommendedName>
    <alternativeName>
        <fullName evidence="8">Thioredoxin peroxidase</fullName>
    </alternativeName>
    <alternativeName>
        <fullName evidence="8">Thioredoxin-dependent peroxiredoxin</fullName>
    </alternativeName>
</protein>
<dbReference type="FunFam" id="3.40.30.10:FF:000011">
    <property type="entry name" value="Peroxiredoxin PRX1"/>
    <property type="match status" value="1"/>
</dbReference>
<dbReference type="Gene3D" id="3.40.30.10">
    <property type="entry name" value="Glutaredoxin"/>
    <property type="match status" value="1"/>
</dbReference>
<dbReference type="Gene3D" id="3.30.1020.10">
    <property type="entry name" value="Antioxidant, Horf6, Chain A, domain2"/>
    <property type="match status" value="1"/>
</dbReference>
<dbReference type="InterPro" id="IPR024706">
    <property type="entry name" value="Peroxiredoxin_AhpC-typ"/>
</dbReference>
<dbReference type="InterPro" id="IPR045020">
    <property type="entry name" value="PRX_1cys"/>
</dbReference>
<dbReference type="InterPro" id="IPR000866">
    <property type="entry name" value="AhpC/TSA"/>
</dbReference>
<comment type="catalytic activity">
    <reaction evidence="8">
        <text>a hydroperoxide + [thioredoxin]-dithiol = an alcohol + [thioredoxin]-disulfide + H2O</text>
        <dbReference type="Rhea" id="RHEA:62620"/>
        <dbReference type="Rhea" id="RHEA-COMP:10698"/>
        <dbReference type="Rhea" id="RHEA-COMP:10700"/>
        <dbReference type="ChEBI" id="CHEBI:15377"/>
        <dbReference type="ChEBI" id="CHEBI:29950"/>
        <dbReference type="ChEBI" id="CHEBI:30879"/>
        <dbReference type="ChEBI" id="CHEBI:35924"/>
        <dbReference type="ChEBI" id="CHEBI:50058"/>
        <dbReference type="EC" id="1.11.1.24"/>
    </reaction>
</comment>
<evidence type="ECO:0000256" key="9">
    <source>
        <dbReference type="PIRSR" id="PIRSR000239-1"/>
    </source>
</evidence>
<dbReference type="GO" id="GO:0006979">
    <property type="term" value="P:response to oxidative stress"/>
    <property type="evidence" value="ECO:0007669"/>
    <property type="project" value="TreeGrafter"/>
</dbReference>
<keyword evidence="12" id="KW-1185">Reference proteome</keyword>
<dbReference type="Pfam" id="PF00578">
    <property type="entry name" value="AhpC-TSA"/>
    <property type="match status" value="1"/>
</dbReference>
<feature type="active site" description="Cysteine sulfenic acid (-SOH) intermediate; for peroxidase activity" evidence="9">
    <location>
        <position position="51"/>
    </location>
</feature>
<comment type="similarity">
    <text evidence="7 8">Belongs to the peroxiredoxin family. Prx6 subfamily.</text>
</comment>
<dbReference type="EC" id="1.11.1.24" evidence="8"/>
<dbReference type="InterPro" id="IPR022915">
    <property type="entry name" value="Peroxiredoxin_TDXH"/>
</dbReference>
<dbReference type="HAMAP" id="MF_00401">
    <property type="entry name" value="Peroxiredoxin"/>
    <property type="match status" value="1"/>
</dbReference>
<evidence type="ECO:0000256" key="1">
    <source>
        <dbReference type="ARBA" id="ARBA00009796"/>
    </source>
</evidence>
<name>A0AA42DKV4_9FIRM</name>
<dbReference type="NCBIfam" id="NF009668">
    <property type="entry name" value="PRK13189.1"/>
    <property type="match status" value="1"/>
</dbReference>
<feature type="domain" description="Thioredoxin" evidence="10">
    <location>
        <begin position="9"/>
        <end position="164"/>
    </location>
</feature>
<dbReference type="GO" id="GO:0033554">
    <property type="term" value="P:cellular response to stress"/>
    <property type="evidence" value="ECO:0007669"/>
    <property type="project" value="TreeGrafter"/>
</dbReference>
<proteinExistence type="inferred from homology"/>
<keyword evidence="3 8" id="KW-0575">Peroxidase</keyword>
<dbReference type="PANTHER" id="PTHR10681">
    <property type="entry name" value="THIOREDOXIN PEROXIDASE"/>
    <property type="match status" value="1"/>
</dbReference>
<dbReference type="SUPFAM" id="SSF52833">
    <property type="entry name" value="Thioredoxin-like"/>
    <property type="match status" value="1"/>
</dbReference>
<evidence type="ECO:0000256" key="5">
    <source>
        <dbReference type="ARBA" id="ARBA00023002"/>
    </source>
</evidence>
<dbReference type="PIRSF" id="PIRSF000239">
    <property type="entry name" value="AHPC"/>
    <property type="match status" value="1"/>
</dbReference>
<comment type="miscellaneous">
    <text evidence="8">The active site is a conserved redox-active cysteine residue, the peroxidatic cysteine (C(P)), which makes the nucleophilic attack on the peroxide substrate. The peroxide oxidizes the C(P)-SH to cysteine sulfenic acid (C(P)-SOH), which then reacts with another cysteine residue, the resolving cysteine (C(R)), to form a disulfide bridge. The disulfide is subsequently reduced by an appropriate electron donor to complete the catalytic cycle. Although the primary sequence of this enzyme is similar to those of the 1-Cys Prx6 enzymes, its catalytic properties resemble those of the typical 2-Cys Prxs and C(R) is provided by the other dimeric subunit to form an intersubunit disulfide. The disulfide is subsequently reduced by thioredoxin.</text>
</comment>
<feature type="disulfide bond" description="Interchain (with Cys-212); in linked form" evidence="8">
    <location>
        <position position="51"/>
    </location>
</feature>
<dbReference type="PANTHER" id="PTHR10681:SF121">
    <property type="entry name" value="ALKYL HYDROPEROXIDE REDUCTASE C"/>
    <property type="match status" value="1"/>
</dbReference>
<dbReference type="EMBL" id="JAQIFT010000014">
    <property type="protein sequence ID" value="MDA3730573.1"/>
    <property type="molecule type" value="Genomic_DNA"/>
</dbReference>
<comment type="function">
    <text evidence="8">Thiol-specific peroxidase that catalyzes the reduction of hydrogen peroxide and organic hydroperoxides to water and alcohols, respectively. Plays a role in cell protection against oxidative stress by detoxifying peroxides.</text>
</comment>
<organism evidence="11 12">
    <name type="scientific">Holtiella tumoricola</name>
    <dbReference type="NCBI Taxonomy" id="3018743"/>
    <lineage>
        <taxon>Bacteria</taxon>
        <taxon>Bacillati</taxon>
        <taxon>Bacillota</taxon>
        <taxon>Clostridia</taxon>
        <taxon>Lachnospirales</taxon>
        <taxon>Cellulosilyticaceae</taxon>
        <taxon>Holtiella</taxon>
    </lineage>
</organism>
<reference evidence="11" key="1">
    <citation type="journal article" date="2023" name="Int. J. Syst. Evol. Microbiol.">
        <title>&lt;i&gt;Holtiella tumoricola&lt;/i&gt; gen. nov. sp. nov., isolated from a human clinical sample.</title>
        <authorList>
            <person name="Allen-Vercoe E."/>
            <person name="Daigneault M.C."/>
            <person name="Vancuren S.J."/>
            <person name="Cochrane K."/>
            <person name="O'Neal L.L."/>
            <person name="Sankaranarayanan K."/>
            <person name="Lawson P.A."/>
        </authorList>
    </citation>
    <scope>NUCLEOTIDE SEQUENCE</scope>
    <source>
        <strain evidence="11">CC70A</strain>
    </source>
</reference>
<dbReference type="Pfam" id="PF10417">
    <property type="entry name" value="1-cysPrx_C"/>
    <property type="match status" value="1"/>
</dbReference>
<evidence type="ECO:0000259" key="10">
    <source>
        <dbReference type="PROSITE" id="PS51352"/>
    </source>
</evidence>
<evidence type="ECO:0000256" key="2">
    <source>
        <dbReference type="ARBA" id="ARBA00022490"/>
    </source>
</evidence>
<keyword evidence="5 8" id="KW-0560">Oxidoreductase</keyword>
<dbReference type="CDD" id="cd03016">
    <property type="entry name" value="PRX_1cys"/>
    <property type="match status" value="1"/>
</dbReference>
<comment type="subcellular location">
    <subcellularLocation>
        <location evidence="8">Cytoplasm</location>
    </subcellularLocation>
</comment>
<dbReference type="AlphaFoldDB" id="A0AA42DKV4"/>
<dbReference type="InterPro" id="IPR013766">
    <property type="entry name" value="Thioredoxin_domain"/>
</dbReference>
<evidence type="ECO:0000256" key="4">
    <source>
        <dbReference type="ARBA" id="ARBA00022862"/>
    </source>
</evidence>
<evidence type="ECO:0000313" key="11">
    <source>
        <dbReference type="EMBL" id="MDA3730573.1"/>
    </source>
</evidence>
<keyword evidence="2 8" id="KW-0963">Cytoplasm</keyword>
<comment type="subunit">
    <text evidence="8">Homodecamer. Pentamer of dimers that assemble into a ring structure.</text>
</comment>
<dbReference type="GO" id="GO:0045454">
    <property type="term" value="P:cell redox homeostasis"/>
    <property type="evidence" value="ECO:0007669"/>
    <property type="project" value="TreeGrafter"/>
</dbReference>
<evidence type="ECO:0000256" key="8">
    <source>
        <dbReference type="HAMAP-Rule" id="MF_00401"/>
    </source>
</evidence>
<feature type="active site" description="Cysteine sulfenic acid (-SOH) intermediate" evidence="8">
    <location>
        <position position="51"/>
    </location>
</feature>
<accession>A0AA42DKV4</accession>
<evidence type="ECO:0000256" key="6">
    <source>
        <dbReference type="ARBA" id="ARBA00023284"/>
    </source>
</evidence>
<dbReference type="GO" id="GO:0042744">
    <property type="term" value="P:hydrogen peroxide catabolic process"/>
    <property type="evidence" value="ECO:0007669"/>
    <property type="project" value="TreeGrafter"/>
</dbReference>
<dbReference type="GO" id="GO:0005829">
    <property type="term" value="C:cytosol"/>
    <property type="evidence" value="ECO:0007669"/>
    <property type="project" value="TreeGrafter"/>
</dbReference>
<dbReference type="FunFam" id="3.30.1020.10:FF:000002">
    <property type="entry name" value="Peroxiredoxin"/>
    <property type="match status" value="1"/>
</dbReference>